<accession>A0AAV7P884</accession>
<sequence length="118" mass="13243">MTHETRTTDLSLANHTTRVCSGFIFIFHQSEPQSSPLSFHQPKTAAWHLGATYSLYIRILPWTGLATHPPNEDKGPIRLGKSSVPQGYPESNCKNAMESKADRHVTYSRLQSESLLPH</sequence>
<gene>
    <name evidence="2" type="ORF">NDU88_001825</name>
</gene>
<dbReference type="Proteomes" id="UP001066276">
    <property type="component" value="Chromosome 7"/>
</dbReference>
<evidence type="ECO:0000313" key="3">
    <source>
        <dbReference type="Proteomes" id="UP001066276"/>
    </source>
</evidence>
<name>A0AAV7P884_PLEWA</name>
<reference evidence="2" key="1">
    <citation type="journal article" date="2022" name="bioRxiv">
        <title>Sequencing and chromosome-scale assembly of the giantPleurodeles waltlgenome.</title>
        <authorList>
            <person name="Brown T."/>
            <person name="Elewa A."/>
            <person name="Iarovenko S."/>
            <person name="Subramanian E."/>
            <person name="Araus A.J."/>
            <person name="Petzold A."/>
            <person name="Susuki M."/>
            <person name="Suzuki K.-i.T."/>
            <person name="Hayashi T."/>
            <person name="Toyoda A."/>
            <person name="Oliveira C."/>
            <person name="Osipova E."/>
            <person name="Leigh N.D."/>
            <person name="Simon A."/>
            <person name="Yun M.H."/>
        </authorList>
    </citation>
    <scope>NUCLEOTIDE SEQUENCE</scope>
    <source>
        <strain evidence="2">20211129_DDA</strain>
        <tissue evidence="2">Liver</tissue>
    </source>
</reference>
<comment type="caution">
    <text evidence="2">The sequence shown here is derived from an EMBL/GenBank/DDBJ whole genome shotgun (WGS) entry which is preliminary data.</text>
</comment>
<proteinExistence type="predicted"/>
<evidence type="ECO:0000256" key="1">
    <source>
        <dbReference type="SAM" id="MobiDB-lite"/>
    </source>
</evidence>
<feature type="region of interest" description="Disordered" evidence="1">
    <location>
        <begin position="70"/>
        <end position="89"/>
    </location>
</feature>
<dbReference type="AlphaFoldDB" id="A0AAV7P884"/>
<keyword evidence="3" id="KW-1185">Reference proteome</keyword>
<evidence type="ECO:0000313" key="2">
    <source>
        <dbReference type="EMBL" id="KAJ1123355.1"/>
    </source>
</evidence>
<dbReference type="EMBL" id="JANPWB010000011">
    <property type="protein sequence ID" value="KAJ1123355.1"/>
    <property type="molecule type" value="Genomic_DNA"/>
</dbReference>
<organism evidence="2 3">
    <name type="scientific">Pleurodeles waltl</name>
    <name type="common">Iberian ribbed newt</name>
    <dbReference type="NCBI Taxonomy" id="8319"/>
    <lineage>
        <taxon>Eukaryota</taxon>
        <taxon>Metazoa</taxon>
        <taxon>Chordata</taxon>
        <taxon>Craniata</taxon>
        <taxon>Vertebrata</taxon>
        <taxon>Euteleostomi</taxon>
        <taxon>Amphibia</taxon>
        <taxon>Batrachia</taxon>
        <taxon>Caudata</taxon>
        <taxon>Salamandroidea</taxon>
        <taxon>Salamandridae</taxon>
        <taxon>Pleurodelinae</taxon>
        <taxon>Pleurodeles</taxon>
    </lineage>
</organism>
<protein>
    <submittedName>
        <fullName evidence="2">Uncharacterized protein</fullName>
    </submittedName>
</protein>